<dbReference type="Proteomes" id="UP000267606">
    <property type="component" value="Unassembled WGS sequence"/>
</dbReference>
<accession>A0A183GY93</accession>
<keyword evidence="1" id="KW-0732">Signal</keyword>
<organism evidence="4">
    <name type="scientific">Onchocerca flexuosa</name>
    <dbReference type="NCBI Taxonomy" id="387005"/>
    <lineage>
        <taxon>Eukaryota</taxon>
        <taxon>Metazoa</taxon>
        <taxon>Ecdysozoa</taxon>
        <taxon>Nematoda</taxon>
        <taxon>Chromadorea</taxon>
        <taxon>Rhabditida</taxon>
        <taxon>Spirurina</taxon>
        <taxon>Spiruromorpha</taxon>
        <taxon>Filarioidea</taxon>
        <taxon>Onchocercidae</taxon>
        <taxon>Onchocerca</taxon>
    </lineage>
</organism>
<dbReference type="STRING" id="387005.A0A183GY93"/>
<evidence type="ECO:0000313" key="3">
    <source>
        <dbReference type="Proteomes" id="UP000267606"/>
    </source>
</evidence>
<feature type="chain" id="PRO_5044552299" evidence="1">
    <location>
        <begin position="21"/>
        <end position="89"/>
    </location>
</feature>
<feature type="signal peptide" evidence="1">
    <location>
        <begin position="1"/>
        <end position="20"/>
    </location>
</feature>
<dbReference type="EMBL" id="UZAJ01000055">
    <property type="protein sequence ID" value="VDO24973.1"/>
    <property type="molecule type" value="Genomic_DNA"/>
</dbReference>
<sequence>MENTTAIIAVLAVLTKVTLLARQRKTITQLTLDIDKTMITSATEIVSDIDESFPVLIALDVGKVRNYCISENQLKGRRNLCGETIHLLG</sequence>
<evidence type="ECO:0000256" key="1">
    <source>
        <dbReference type="SAM" id="SignalP"/>
    </source>
</evidence>
<reference evidence="2 3" key="2">
    <citation type="submission" date="2018-11" db="EMBL/GenBank/DDBJ databases">
        <authorList>
            <consortium name="Pathogen Informatics"/>
        </authorList>
    </citation>
    <scope>NUCLEOTIDE SEQUENCE [LARGE SCALE GENOMIC DNA]</scope>
</reference>
<name>A0A183GY93_9BILA</name>
<gene>
    <name evidence="2" type="ORF">OFLC_LOCUS203</name>
</gene>
<dbReference type="WBParaSite" id="OFLC_0000020201-mRNA-1">
    <property type="protein sequence ID" value="OFLC_0000020201-mRNA-1"/>
    <property type="gene ID" value="OFLC_0000020201"/>
</dbReference>
<dbReference type="AlphaFoldDB" id="A0A183GY93"/>
<reference evidence="4" key="1">
    <citation type="submission" date="2016-06" db="UniProtKB">
        <authorList>
            <consortium name="WormBaseParasite"/>
        </authorList>
    </citation>
    <scope>IDENTIFICATION</scope>
</reference>
<proteinExistence type="predicted"/>
<evidence type="ECO:0000313" key="4">
    <source>
        <dbReference type="WBParaSite" id="OFLC_0000020201-mRNA-1"/>
    </source>
</evidence>
<keyword evidence="3" id="KW-1185">Reference proteome</keyword>
<evidence type="ECO:0000313" key="2">
    <source>
        <dbReference type="EMBL" id="VDO24973.1"/>
    </source>
</evidence>
<protein>
    <submittedName>
        <fullName evidence="4">VWFA domain-containing protein</fullName>
    </submittedName>
</protein>